<keyword evidence="6" id="KW-0175">Coiled coil</keyword>
<comment type="caution">
    <text evidence="8">The sequence shown here is derived from an EMBL/GenBank/DDBJ whole genome shotgun (WGS) entry which is preliminary data.</text>
</comment>
<dbReference type="SMART" id="SM00364">
    <property type="entry name" value="LRR_BAC"/>
    <property type="match status" value="4"/>
</dbReference>
<dbReference type="GO" id="GO:0005737">
    <property type="term" value="C:cytoplasm"/>
    <property type="evidence" value="ECO:0007669"/>
    <property type="project" value="TreeGrafter"/>
</dbReference>
<dbReference type="SMART" id="SM00369">
    <property type="entry name" value="LRR_TYP"/>
    <property type="match status" value="7"/>
</dbReference>
<feature type="coiled-coil region" evidence="6">
    <location>
        <begin position="274"/>
        <end position="366"/>
    </location>
</feature>
<keyword evidence="3" id="KW-0007">Acetylation</keyword>
<sequence length="441" mass="50069">MDQAPVSCLPTNTKMSKAKKVLEEAREIQNPELDLMDKGVSTFEEMPGLLNMTNITRLTLSHNKIKAVPPGLANLSNLEILNLANNCIEELPLSLSSMPKLRILNLSINRLYNLPRGFGAFPVLEVLDLTYNNLKEDTLPGNFFMMETLRALYLGDNDFEYLPPDIKNLKNLQILVLRENDLIELPKEIGELSRLRELHVQGNRLTTLPPEIGNLDMASNKSVFKFEGNEWVAPIADQLQLGIIQQICYQQASRTTPVCRQSQKNFKNSLNLVVSDLLAELQEVLCENAKLQSENSSLKSEVAGLQDRNDTLIKAIHTSKIDQLRSENENLKLDIAKHETDNTERIKNLESEIKLLQLSYNTAQSLNEENAQKSAKYKNKLKSNSMHDLHTTQSFTVPQHRNLETENLIISDIFFKSKAFCDNELLLFNENELAFTFDESI</sequence>
<evidence type="ECO:0000256" key="6">
    <source>
        <dbReference type="SAM" id="Coils"/>
    </source>
</evidence>
<dbReference type="InterPro" id="IPR001611">
    <property type="entry name" value="Leu-rich_rpt"/>
</dbReference>
<proteinExistence type="predicted"/>
<keyword evidence="2" id="KW-0677">Repeat</keyword>
<protein>
    <recommendedName>
        <fullName evidence="5">Ras suppressor protein 1</fullName>
    </recommendedName>
</protein>
<dbReference type="PANTHER" id="PTHR48051">
    <property type="match status" value="1"/>
</dbReference>
<dbReference type="FunFam" id="3.80.10.10:FF:000034">
    <property type="entry name" value="Ras suppressor protein 1"/>
    <property type="match status" value="1"/>
</dbReference>
<dbReference type="GO" id="GO:0007165">
    <property type="term" value="P:signal transduction"/>
    <property type="evidence" value="ECO:0007669"/>
    <property type="project" value="UniProtKB-ARBA"/>
</dbReference>
<dbReference type="EMBL" id="JANEYF010003318">
    <property type="protein sequence ID" value="KAJ8937452.1"/>
    <property type="molecule type" value="Genomic_DNA"/>
</dbReference>
<dbReference type="AlphaFoldDB" id="A0AAV8XFK2"/>
<evidence type="ECO:0000256" key="4">
    <source>
        <dbReference type="ARBA" id="ARBA00053823"/>
    </source>
</evidence>
<accession>A0AAV8XFK2</accession>
<evidence type="ECO:0000256" key="1">
    <source>
        <dbReference type="ARBA" id="ARBA00022614"/>
    </source>
</evidence>
<feature type="domain" description="Disease resistance R13L4/SHOC-2-like LRR" evidence="7">
    <location>
        <begin position="120"/>
        <end position="217"/>
    </location>
</feature>
<evidence type="ECO:0000313" key="8">
    <source>
        <dbReference type="EMBL" id="KAJ8937452.1"/>
    </source>
</evidence>
<evidence type="ECO:0000256" key="3">
    <source>
        <dbReference type="ARBA" id="ARBA00022990"/>
    </source>
</evidence>
<dbReference type="Gene3D" id="3.80.10.10">
    <property type="entry name" value="Ribonuclease Inhibitor"/>
    <property type="match status" value="2"/>
</dbReference>
<keyword evidence="1" id="KW-0433">Leucine-rich repeat</keyword>
<evidence type="ECO:0000313" key="9">
    <source>
        <dbReference type="Proteomes" id="UP001162156"/>
    </source>
</evidence>
<dbReference type="InterPro" id="IPR003591">
    <property type="entry name" value="Leu-rich_rpt_typical-subtyp"/>
</dbReference>
<dbReference type="InterPro" id="IPR050216">
    <property type="entry name" value="LRR_domain-containing"/>
</dbReference>
<evidence type="ECO:0000256" key="5">
    <source>
        <dbReference type="ARBA" id="ARBA00069437"/>
    </source>
</evidence>
<dbReference type="PROSITE" id="PS51450">
    <property type="entry name" value="LRR"/>
    <property type="match status" value="1"/>
</dbReference>
<keyword evidence="9" id="KW-1185">Reference proteome</keyword>
<evidence type="ECO:0000256" key="2">
    <source>
        <dbReference type="ARBA" id="ARBA00022737"/>
    </source>
</evidence>
<dbReference type="Pfam" id="PF23598">
    <property type="entry name" value="LRR_14"/>
    <property type="match status" value="1"/>
</dbReference>
<dbReference type="Proteomes" id="UP001162156">
    <property type="component" value="Unassembled WGS sequence"/>
</dbReference>
<dbReference type="InterPro" id="IPR032675">
    <property type="entry name" value="LRR_dom_sf"/>
</dbReference>
<dbReference type="Pfam" id="PF13855">
    <property type="entry name" value="LRR_8"/>
    <property type="match status" value="1"/>
</dbReference>
<organism evidence="8 9">
    <name type="scientific">Rhamnusium bicolor</name>
    <dbReference type="NCBI Taxonomy" id="1586634"/>
    <lineage>
        <taxon>Eukaryota</taxon>
        <taxon>Metazoa</taxon>
        <taxon>Ecdysozoa</taxon>
        <taxon>Arthropoda</taxon>
        <taxon>Hexapoda</taxon>
        <taxon>Insecta</taxon>
        <taxon>Pterygota</taxon>
        <taxon>Neoptera</taxon>
        <taxon>Endopterygota</taxon>
        <taxon>Coleoptera</taxon>
        <taxon>Polyphaga</taxon>
        <taxon>Cucujiformia</taxon>
        <taxon>Chrysomeloidea</taxon>
        <taxon>Cerambycidae</taxon>
        <taxon>Lepturinae</taxon>
        <taxon>Rhagiini</taxon>
        <taxon>Rhamnusium</taxon>
    </lineage>
</organism>
<reference evidence="8" key="1">
    <citation type="journal article" date="2023" name="Insect Mol. Biol.">
        <title>Genome sequencing provides insights into the evolution of gene families encoding plant cell wall-degrading enzymes in longhorned beetles.</title>
        <authorList>
            <person name="Shin N.R."/>
            <person name="Okamura Y."/>
            <person name="Kirsch R."/>
            <person name="Pauchet Y."/>
        </authorList>
    </citation>
    <scope>NUCLEOTIDE SEQUENCE</scope>
    <source>
        <strain evidence="8">RBIC_L_NR</strain>
    </source>
</reference>
<gene>
    <name evidence="8" type="ORF">NQ314_011841</name>
</gene>
<evidence type="ECO:0000259" key="7">
    <source>
        <dbReference type="Pfam" id="PF23598"/>
    </source>
</evidence>
<comment type="function">
    <text evidence="4">Potentially plays a role in the Ras signal transduction pathway. Capable of suppressing v-Ras transformation in vitro.</text>
</comment>
<dbReference type="FunFam" id="3.80.10.10:FF:000159">
    <property type="entry name" value="Ras suppressor protein 1"/>
    <property type="match status" value="1"/>
</dbReference>
<name>A0AAV8XFK2_9CUCU</name>
<dbReference type="InterPro" id="IPR055414">
    <property type="entry name" value="LRR_R13L4/SHOC2-like"/>
</dbReference>
<dbReference type="SUPFAM" id="SSF52058">
    <property type="entry name" value="L domain-like"/>
    <property type="match status" value="1"/>
</dbReference>
<dbReference type="PANTHER" id="PTHR48051:SF1">
    <property type="entry name" value="RAS SUPPRESSOR PROTEIN 1"/>
    <property type="match status" value="1"/>
</dbReference>